<sequence length="81" mass="9342">MARNIEDIEKELMALPTEMRERIAHDLFISLDKGDEQLSREEWEAAWLEEVKKRDAGIENCKATLATHEEVMASLKTALKN</sequence>
<reference evidence="1" key="1">
    <citation type="submission" date="2018-06" db="EMBL/GenBank/DDBJ databases">
        <authorList>
            <person name="Zhirakovskaya E."/>
        </authorList>
    </citation>
    <scope>NUCLEOTIDE SEQUENCE</scope>
</reference>
<dbReference type="Pfam" id="PF09720">
    <property type="entry name" value="Unstab_antitox"/>
    <property type="match status" value="1"/>
</dbReference>
<gene>
    <name evidence="1" type="ORF">MNBD_GAMMA21-2962</name>
</gene>
<organism evidence="1">
    <name type="scientific">hydrothermal vent metagenome</name>
    <dbReference type="NCBI Taxonomy" id="652676"/>
    <lineage>
        <taxon>unclassified sequences</taxon>
        <taxon>metagenomes</taxon>
        <taxon>ecological metagenomes</taxon>
    </lineage>
</organism>
<dbReference type="InterPro" id="IPR013406">
    <property type="entry name" value="CHP02574_addiction_mod"/>
</dbReference>
<accession>A0A3B0ZV61</accession>
<proteinExistence type="predicted"/>
<protein>
    <recommendedName>
        <fullName evidence="2">Addiction module component</fullName>
    </recommendedName>
</protein>
<dbReference type="AlphaFoldDB" id="A0A3B0ZV61"/>
<name>A0A3B0ZV61_9ZZZZ</name>
<dbReference type="EMBL" id="UOFR01000048">
    <property type="protein sequence ID" value="VAW97378.1"/>
    <property type="molecule type" value="Genomic_DNA"/>
</dbReference>
<evidence type="ECO:0008006" key="2">
    <source>
        <dbReference type="Google" id="ProtNLM"/>
    </source>
</evidence>
<evidence type="ECO:0000313" key="1">
    <source>
        <dbReference type="EMBL" id="VAW97378.1"/>
    </source>
</evidence>